<feature type="region of interest" description="Disordered" evidence="1">
    <location>
        <begin position="220"/>
        <end position="305"/>
    </location>
</feature>
<feature type="compositionally biased region" description="Basic and acidic residues" evidence="1">
    <location>
        <begin position="527"/>
        <end position="562"/>
    </location>
</feature>
<dbReference type="Proteomes" id="UP000008068">
    <property type="component" value="Unassembled WGS sequence"/>
</dbReference>
<protein>
    <submittedName>
        <fullName evidence="2">Uncharacterized protein</fullName>
    </submittedName>
</protein>
<dbReference type="InParanoid" id="G0NDM4"/>
<reference evidence="3" key="1">
    <citation type="submission" date="2011-07" db="EMBL/GenBank/DDBJ databases">
        <authorList>
            <consortium name="Caenorhabditis brenneri Sequencing and Analysis Consortium"/>
            <person name="Wilson R.K."/>
        </authorList>
    </citation>
    <scope>NUCLEOTIDE SEQUENCE [LARGE SCALE GENOMIC DNA]</scope>
    <source>
        <strain evidence="3">PB2801</strain>
    </source>
</reference>
<feature type="compositionally biased region" description="Basic and acidic residues" evidence="1">
    <location>
        <begin position="264"/>
        <end position="301"/>
    </location>
</feature>
<dbReference type="OrthoDB" id="10316166at2759"/>
<feature type="region of interest" description="Disordered" evidence="1">
    <location>
        <begin position="513"/>
        <end position="594"/>
    </location>
</feature>
<evidence type="ECO:0000313" key="3">
    <source>
        <dbReference type="Proteomes" id="UP000008068"/>
    </source>
</evidence>
<keyword evidence="3" id="KW-1185">Reference proteome</keyword>
<feature type="compositionally biased region" description="Polar residues" evidence="1">
    <location>
        <begin position="834"/>
        <end position="853"/>
    </location>
</feature>
<evidence type="ECO:0000256" key="1">
    <source>
        <dbReference type="SAM" id="MobiDB-lite"/>
    </source>
</evidence>
<feature type="compositionally biased region" description="Basic and acidic residues" evidence="1">
    <location>
        <begin position="571"/>
        <end position="592"/>
    </location>
</feature>
<sequence length="881" mass="100914">MVSKDSARKEFRTKNGERLIKIPLNGTQKFEIKNISKEKVSVEGDLHSCRFIIYNSLISHRRDYCGFKVDLSPDNSLVFVIKDTGHVTPDPLERPSCFYEGVFRYSAKGFIQSILLRTDPDTESYRKLRRSIDQGADCDYGLFEDDKINEFISVEPISDDKYGEVLPSNVKMLELDDDGERHNAIMRLNHDLARISVFNPFMDGSQCNIANEIVRKEDERLRKAQQESKSSATAPESKRSVTSEKSDAKSLKNNQLTSVASQSKKSEKSEAKSMSEDPKSTLKSEKTTRSKMIHKSEKDDPVGTNFRKGKRVIKIPLKRSQKIEIKNIIKEDVSLNVGLHSSRFSILNTLNTSFHDYYKFKIDLSPDNSIVIVIKDNGHVDMDKLQPTYMFEGVFKITVKEISQSILLIPDPETESFKELRLYRYQHVDCKLSGLQNGEVEEFVSIEPISDSKYEEALPNNVKTLKLSADDIRHNKKRDILNSIDAVNRDLEPSEFQREMDFIMEKYEKDRKAQKESKKLQSLSEAPESKRSEKSDAKSLCHDQLKSVASESKKSEKSEAKSMTENPKSTLKSEKTTKSEVVQKSEKDDPIGRKYRKGKRVLKIPVNGSQKFEIKNITNEEVSVDGSLYSYRFRILNTRRNFYSHDGNVFNAKLSPNNSFVFEIKDNGHVETIQTFLLNTDPETESYRELRSATDQVADCDFQFKNGNIGKFVSIEPISEKKYGKTLLNNVKTLESNADDDERYKKENEVFDQLAALNRDLTPSEEQRLFELVFGEYEKDEKAQKKTIQSQYISPALQSKRSVTSEKSDTKSLSQLTSVASQSKKSEKPEAKSMSENPKFTLKSEVTTISEMVQKSEKVDLPELKNEEKKKKKKKKRCVIC</sequence>
<dbReference type="AlphaFoldDB" id="G0NDM4"/>
<evidence type="ECO:0000313" key="2">
    <source>
        <dbReference type="EMBL" id="EGT58404.1"/>
    </source>
</evidence>
<feature type="compositionally biased region" description="Basic and acidic residues" evidence="1">
    <location>
        <begin position="236"/>
        <end position="250"/>
    </location>
</feature>
<feature type="compositionally biased region" description="Basic and acidic residues" evidence="1">
    <location>
        <begin position="854"/>
        <end position="869"/>
    </location>
</feature>
<accession>G0NDM4</accession>
<organism evidence="3">
    <name type="scientific">Caenorhabditis brenneri</name>
    <name type="common">Nematode worm</name>
    <dbReference type="NCBI Taxonomy" id="135651"/>
    <lineage>
        <taxon>Eukaryota</taxon>
        <taxon>Metazoa</taxon>
        <taxon>Ecdysozoa</taxon>
        <taxon>Nematoda</taxon>
        <taxon>Chromadorea</taxon>
        <taxon>Rhabditida</taxon>
        <taxon>Rhabditina</taxon>
        <taxon>Rhabditomorpha</taxon>
        <taxon>Rhabditoidea</taxon>
        <taxon>Rhabditidae</taxon>
        <taxon>Peloderinae</taxon>
        <taxon>Caenorhabditis</taxon>
    </lineage>
</organism>
<proteinExistence type="predicted"/>
<feature type="region of interest" description="Disordered" evidence="1">
    <location>
        <begin position="797"/>
        <end position="881"/>
    </location>
</feature>
<feature type="compositionally biased region" description="Polar residues" evidence="1">
    <location>
        <begin position="811"/>
        <end position="823"/>
    </location>
</feature>
<feature type="compositionally biased region" description="Basic residues" evidence="1">
    <location>
        <begin position="870"/>
        <end position="881"/>
    </location>
</feature>
<name>G0NDM4_CAEBE</name>
<dbReference type="HOGENOM" id="CLU_015783_0_0_1"/>
<dbReference type="EMBL" id="GL379868">
    <property type="protein sequence ID" value="EGT58404.1"/>
    <property type="molecule type" value="Genomic_DNA"/>
</dbReference>
<gene>
    <name evidence="2" type="ORF">CAEBREN_15461</name>
</gene>
<feature type="compositionally biased region" description="Basic and acidic residues" evidence="1">
    <location>
        <begin position="824"/>
        <end position="833"/>
    </location>
</feature>